<dbReference type="OrthoDB" id="2615908at2"/>
<dbReference type="Proteomes" id="UP000190626">
    <property type="component" value="Unassembled WGS sequence"/>
</dbReference>
<organism evidence="1 2">
    <name type="scientific">Paenibacillus ferrarius</name>
    <dbReference type="NCBI Taxonomy" id="1469647"/>
    <lineage>
        <taxon>Bacteria</taxon>
        <taxon>Bacillati</taxon>
        <taxon>Bacillota</taxon>
        <taxon>Bacilli</taxon>
        <taxon>Bacillales</taxon>
        <taxon>Paenibacillaceae</taxon>
        <taxon>Paenibacillus</taxon>
    </lineage>
</organism>
<proteinExistence type="predicted"/>
<protein>
    <submittedName>
        <fullName evidence="1">Uncharacterized protein</fullName>
    </submittedName>
</protein>
<dbReference type="EMBL" id="MBTG01000056">
    <property type="protein sequence ID" value="OPH47659.1"/>
    <property type="molecule type" value="Genomic_DNA"/>
</dbReference>
<reference evidence="2" key="1">
    <citation type="submission" date="2016-07" db="EMBL/GenBank/DDBJ databases">
        <authorList>
            <person name="Florea S."/>
            <person name="Webb J.S."/>
            <person name="Jaromczyk J."/>
            <person name="Schardl C.L."/>
        </authorList>
    </citation>
    <scope>NUCLEOTIDE SEQUENCE [LARGE SCALE GENOMIC DNA]</scope>
    <source>
        <strain evidence="2">CY1</strain>
    </source>
</reference>
<evidence type="ECO:0000313" key="2">
    <source>
        <dbReference type="Proteomes" id="UP000190626"/>
    </source>
</evidence>
<gene>
    <name evidence="1" type="ORF">BC351_10745</name>
</gene>
<keyword evidence="2" id="KW-1185">Reference proteome</keyword>
<accession>A0A1V4H9J8</accession>
<dbReference type="RefSeq" id="WP_079420363.1">
    <property type="nucleotide sequence ID" value="NZ_MBTG01000056.1"/>
</dbReference>
<dbReference type="AlphaFoldDB" id="A0A1V4H9J8"/>
<evidence type="ECO:0000313" key="1">
    <source>
        <dbReference type="EMBL" id="OPH47659.1"/>
    </source>
</evidence>
<sequence length="96" mass="11617">MTEQYEIFRDPYRMLILLATLVSEQKGEQALQFDNVPYYENDTFLIQNEKFVYKKVPTEITWFQFLGRDIACNQDYSREEYNKMFVDCLASLYQIN</sequence>
<name>A0A1V4H9J8_9BACL</name>
<comment type="caution">
    <text evidence="1">The sequence shown here is derived from an EMBL/GenBank/DDBJ whole genome shotgun (WGS) entry which is preliminary data.</text>
</comment>